<evidence type="ECO:0000313" key="1">
    <source>
        <dbReference type="EMBL" id="EKC79704.1"/>
    </source>
</evidence>
<gene>
    <name evidence="1" type="ORF">LEA_02166</name>
</gene>
<protein>
    <submittedName>
        <fullName evidence="1">Uncharacterized protein</fullName>
    </submittedName>
</protein>
<feature type="non-terminal residue" evidence="1">
    <location>
        <position position="35"/>
    </location>
</feature>
<dbReference type="EMBL" id="AJWY01001497">
    <property type="protein sequence ID" value="EKC79704.1"/>
    <property type="molecule type" value="Genomic_DNA"/>
</dbReference>
<name>K1UI75_9ZZZZ</name>
<organism evidence="1">
    <name type="scientific">human gut metagenome</name>
    <dbReference type="NCBI Taxonomy" id="408170"/>
    <lineage>
        <taxon>unclassified sequences</taxon>
        <taxon>metagenomes</taxon>
        <taxon>organismal metagenomes</taxon>
    </lineage>
</organism>
<proteinExistence type="predicted"/>
<accession>K1UI75</accession>
<sequence>METMLRNYTYLNTGLAIIYNGQRILSRNGLVDLLN</sequence>
<reference evidence="1" key="1">
    <citation type="journal article" date="2013" name="Environ. Microbiol.">
        <title>Microbiota from the distal guts of lean and obese adolescents exhibit partial functional redundancy besides clear differences in community structure.</title>
        <authorList>
            <person name="Ferrer M."/>
            <person name="Ruiz A."/>
            <person name="Lanza F."/>
            <person name="Haange S.B."/>
            <person name="Oberbach A."/>
            <person name="Till H."/>
            <person name="Bargiela R."/>
            <person name="Campoy C."/>
            <person name="Segura M.T."/>
            <person name="Richter M."/>
            <person name="von Bergen M."/>
            <person name="Seifert J."/>
            <person name="Suarez A."/>
        </authorList>
    </citation>
    <scope>NUCLEOTIDE SEQUENCE</scope>
</reference>
<comment type="caution">
    <text evidence="1">The sequence shown here is derived from an EMBL/GenBank/DDBJ whole genome shotgun (WGS) entry which is preliminary data.</text>
</comment>
<dbReference type="AlphaFoldDB" id="K1UI75"/>